<dbReference type="Pfam" id="PF00612">
    <property type="entry name" value="IQ"/>
    <property type="match status" value="1"/>
</dbReference>
<dbReference type="CDD" id="cd21223">
    <property type="entry name" value="CH_ASPM_rpt1"/>
    <property type="match status" value="1"/>
</dbReference>
<dbReference type="SUPFAM" id="SSF52540">
    <property type="entry name" value="P-loop containing nucleoside triphosphate hydrolases"/>
    <property type="match status" value="1"/>
</dbReference>
<accession>A0A183AF41</accession>
<keyword evidence="4" id="KW-0112">Calmodulin-binding</keyword>
<feature type="domain" description="Calponin-homology (CH)" evidence="5">
    <location>
        <begin position="586"/>
        <end position="739"/>
    </location>
</feature>
<dbReference type="PANTHER" id="PTHR22706:SF1">
    <property type="entry name" value="ASSEMBLY FACTOR FOR SPINDLE MICROTUBULES"/>
    <property type="match status" value="1"/>
</dbReference>
<dbReference type="InterPro" id="IPR000048">
    <property type="entry name" value="IQ_motif_EF-hand-BS"/>
</dbReference>
<sequence length="1095" mass="121934">MFEPQVDINEPELLVTLSSNENEMPTTVPASDILTLTVFSRRAVIDFGAISVTGQPVKRYLLVENPHSEDQTVSIQRGLPSNEFCLDWIQSHSAKLGHSAWFTTVSGCNPNSDSSNRIVVRANQGRSLLQITWIPSTAGSGAVSSNSTGFYHIIQFRVNNAYPLQAMVVGRFTIPPPEKPTRVKVHSLSGDLVRSQSTSSSVMKQRSISHGRIPNRAHCDRVLCSGEREQWQSEADLPRLLSTKALEDQLAALERQKDLLNSALTLQRLRSASDLQVSCTIRVSNAQHESPGFTSSACSAPQSPKCTLLSVSHLSQSSRTTLRQTSSVGKLNTSFSRSEVPPTSASTDLTLINASAIGFLSPQLIRSRALKGDPVLLAMESPKQKISALTYESNLFHSEFPHTLCEISEHGLTQWLNSVFAPCIAANAAAYPLPAASCNSAHVCTPGSATYLVAVAKAVGLLRSTAIIGPGQRVEREVDEGKIVLVGDLSFSVDKGAQRRLLDQLTTNYAPIWLHLATDALSSTMDPSQAHLDGNAEATAKLTRDLIHNRYAIKRFLILVWFLDRLKISRLLKFDPCLFRAKARFKSSSEILLQFSRHFLTGENNLVRHLAYLGARVEVVQSPLDEYQLAVTNLAVDLRDGIRLVKLAELLIPTLPHQGALNSRLVNTQNAPSSLMSLVRFPAISRLQKIHNVDLALKAFEESGNIRMPDGGKIDPRDIVDGHREKCLTLLWCLLLRYQVLALVNVTLLDEEISLLQAKVGAGDASTIAERICEIEQDDDIVSMHVKLLHWVALVGHIYGLRVDNLDESFADGRALCFLVHHYLPTVMPAGLVRQFTTSSVSDTTIPIGQLVRNNQYNLLLFQRKLSFLGDVPVLLSSTNPRVMPCILPPGLVLATLAYLASRLILVSKEREQLIALVRDHAARILQGAWRRLQHRRELERMHLLSPDRRAESCTPFVPEGSRKSIFGTPASPAMQQFFNSQRSRANASLRSPVREIQNEQLQAAICIQAAVRGFLDRRRVRTMRSIRREQAASRIQSSFRRYRIKQRSLSEKRALAAGRIQQMWRGYASRRIYKRQHEVSVSFYFVPIIYFYHF</sequence>
<evidence type="ECO:0000259" key="5">
    <source>
        <dbReference type="PROSITE" id="PS50021"/>
    </source>
</evidence>
<dbReference type="Gene3D" id="1.10.418.10">
    <property type="entry name" value="Calponin-like domain"/>
    <property type="match status" value="2"/>
</dbReference>
<evidence type="ECO:0000313" key="8">
    <source>
        <dbReference type="WBParaSite" id="ECPE_0000558901-mRNA-1"/>
    </source>
</evidence>
<proteinExistence type="predicted"/>
<keyword evidence="3" id="KW-0677">Repeat</keyword>
<gene>
    <name evidence="6" type="ORF">ECPE_LOCUS5576</name>
</gene>
<dbReference type="GO" id="GO:0000278">
    <property type="term" value="P:mitotic cell cycle"/>
    <property type="evidence" value="ECO:0007669"/>
    <property type="project" value="TreeGrafter"/>
</dbReference>
<comment type="subcellular location">
    <subcellularLocation>
        <location evidence="1">Cytoplasm</location>
    </subcellularLocation>
</comment>
<evidence type="ECO:0000256" key="3">
    <source>
        <dbReference type="ARBA" id="ARBA00022737"/>
    </source>
</evidence>
<dbReference type="Proteomes" id="UP000272942">
    <property type="component" value="Unassembled WGS sequence"/>
</dbReference>
<dbReference type="Gene3D" id="1.20.5.190">
    <property type="match status" value="2"/>
</dbReference>
<evidence type="ECO:0000313" key="6">
    <source>
        <dbReference type="EMBL" id="VDP75935.1"/>
    </source>
</evidence>
<evidence type="ECO:0000256" key="2">
    <source>
        <dbReference type="ARBA" id="ARBA00022490"/>
    </source>
</evidence>
<dbReference type="EMBL" id="UZAN01042441">
    <property type="protein sequence ID" value="VDP75935.1"/>
    <property type="molecule type" value="Genomic_DNA"/>
</dbReference>
<name>A0A183AF41_9TREM</name>
<evidence type="ECO:0000256" key="4">
    <source>
        <dbReference type="ARBA" id="ARBA00022860"/>
    </source>
</evidence>
<reference evidence="8" key="1">
    <citation type="submission" date="2016-06" db="UniProtKB">
        <authorList>
            <consortium name="WormBaseParasite"/>
        </authorList>
    </citation>
    <scope>IDENTIFICATION</scope>
</reference>
<dbReference type="SUPFAM" id="SSF47576">
    <property type="entry name" value="Calponin-homology domain, CH-domain"/>
    <property type="match status" value="1"/>
</dbReference>
<reference evidence="6 7" key="2">
    <citation type="submission" date="2018-11" db="EMBL/GenBank/DDBJ databases">
        <authorList>
            <consortium name="Pathogen Informatics"/>
        </authorList>
    </citation>
    <scope>NUCLEOTIDE SEQUENCE [LARGE SCALE GENOMIC DNA]</scope>
    <source>
        <strain evidence="6 7">Egypt</strain>
    </source>
</reference>
<dbReference type="PROSITE" id="PS50021">
    <property type="entry name" value="CH"/>
    <property type="match status" value="2"/>
</dbReference>
<keyword evidence="2" id="KW-0963">Cytoplasm</keyword>
<dbReference type="OrthoDB" id="2148418at2759"/>
<dbReference type="InterPro" id="IPR001715">
    <property type="entry name" value="CH_dom"/>
</dbReference>
<dbReference type="WBParaSite" id="ECPE_0000558901-mRNA-1">
    <property type="protein sequence ID" value="ECPE_0000558901-mRNA-1"/>
    <property type="gene ID" value="ECPE_0000558901"/>
</dbReference>
<dbReference type="InterPro" id="IPR027417">
    <property type="entry name" value="P-loop_NTPase"/>
</dbReference>
<dbReference type="SMART" id="SM00015">
    <property type="entry name" value="IQ"/>
    <property type="match status" value="4"/>
</dbReference>
<dbReference type="PROSITE" id="PS50096">
    <property type="entry name" value="IQ"/>
    <property type="match status" value="3"/>
</dbReference>
<dbReference type="SMART" id="SM00033">
    <property type="entry name" value="CH"/>
    <property type="match status" value="1"/>
</dbReference>
<dbReference type="InterPro" id="IPR036872">
    <property type="entry name" value="CH_dom_sf"/>
</dbReference>
<dbReference type="GO" id="GO:0007051">
    <property type="term" value="P:spindle organization"/>
    <property type="evidence" value="ECO:0007669"/>
    <property type="project" value="TreeGrafter"/>
</dbReference>
<organism evidence="8">
    <name type="scientific">Echinostoma caproni</name>
    <dbReference type="NCBI Taxonomy" id="27848"/>
    <lineage>
        <taxon>Eukaryota</taxon>
        <taxon>Metazoa</taxon>
        <taxon>Spiralia</taxon>
        <taxon>Lophotrochozoa</taxon>
        <taxon>Platyhelminthes</taxon>
        <taxon>Trematoda</taxon>
        <taxon>Digenea</taxon>
        <taxon>Plagiorchiida</taxon>
        <taxon>Echinostomata</taxon>
        <taxon>Echinostomatoidea</taxon>
        <taxon>Echinostomatidae</taxon>
        <taxon>Echinostoma</taxon>
    </lineage>
</organism>
<dbReference type="AlphaFoldDB" id="A0A183AF41"/>
<keyword evidence="7" id="KW-1185">Reference proteome</keyword>
<evidence type="ECO:0000256" key="1">
    <source>
        <dbReference type="ARBA" id="ARBA00004496"/>
    </source>
</evidence>
<dbReference type="GO" id="GO:0005516">
    <property type="term" value="F:calmodulin binding"/>
    <property type="evidence" value="ECO:0007669"/>
    <property type="project" value="TreeGrafter"/>
</dbReference>
<feature type="domain" description="Calponin-homology (CH)" evidence="5">
    <location>
        <begin position="782"/>
        <end position="905"/>
    </location>
</feature>
<evidence type="ECO:0000313" key="7">
    <source>
        <dbReference type="Proteomes" id="UP000272942"/>
    </source>
</evidence>
<protein>
    <submittedName>
        <fullName evidence="8">ASH domain-containing protein</fullName>
    </submittedName>
</protein>
<dbReference type="Pfam" id="PF00307">
    <property type="entry name" value="CH"/>
    <property type="match status" value="1"/>
</dbReference>
<dbReference type="GO" id="GO:0000922">
    <property type="term" value="C:spindle pole"/>
    <property type="evidence" value="ECO:0007669"/>
    <property type="project" value="TreeGrafter"/>
</dbReference>
<dbReference type="GO" id="GO:0051295">
    <property type="term" value="P:establishment of meiotic spindle localization"/>
    <property type="evidence" value="ECO:0007669"/>
    <property type="project" value="TreeGrafter"/>
</dbReference>
<dbReference type="PANTHER" id="PTHR22706">
    <property type="entry name" value="ASSEMBLY FACTOR FOR SPINDLE MICROTUBULES"/>
    <property type="match status" value="1"/>
</dbReference>
<dbReference type="InterPro" id="IPR051185">
    <property type="entry name" value="ASPM"/>
</dbReference>